<reference evidence="1 2" key="1">
    <citation type="submission" date="2024-09" db="EMBL/GenBank/DDBJ databases">
        <authorList>
            <person name="Sun Q."/>
            <person name="Mori K."/>
        </authorList>
    </citation>
    <scope>NUCLEOTIDE SEQUENCE [LARGE SCALE GENOMIC DNA]</scope>
    <source>
        <strain evidence="1 2">CCM 7609</strain>
    </source>
</reference>
<protein>
    <submittedName>
        <fullName evidence="1">Uncharacterized protein</fullName>
    </submittedName>
</protein>
<name>A0ABV5G308_9MICC</name>
<sequence>MRTAQSSYVSSPAALMTATFPADLMRRRWIQSPIPRLIMRSYSSRRYGVQLLCGGPHSPSLCAFSLSNSTIVDNM</sequence>
<dbReference type="EMBL" id="JBHMFI010000001">
    <property type="protein sequence ID" value="MFB9073314.1"/>
    <property type="molecule type" value="Genomic_DNA"/>
</dbReference>
<accession>A0ABV5G308</accession>
<evidence type="ECO:0000313" key="2">
    <source>
        <dbReference type="Proteomes" id="UP001589575"/>
    </source>
</evidence>
<evidence type="ECO:0000313" key="1">
    <source>
        <dbReference type="EMBL" id="MFB9073314.1"/>
    </source>
</evidence>
<proteinExistence type="predicted"/>
<comment type="caution">
    <text evidence="1">The sequence shown here is derived from an EMBL/GenBank/DDBJ whole genome shotgun (WGS) entry which is preliminary data.</text>
</comment>
<gene>
    <name evidence="1" type="ORF">ACFFX0_19780</name>
</gene>
<organism evidence="1 2">
    <name type="scientific">Citricoccus parietis</name>
    <dbReference type="NCBI Taxonomy" id="592307"/>
    <lineage>
        <taxon>Bacteria</taxon>
        <taxon>Bacillati</taxon>
        <taxon>Actinomycetota</taxon>
        <taxon>Actinomycetes</taxon>
        <taxon>Micrococcales</taxon>
        <taxon>Micrococcaceae</taxon>
        <taxon>Citricoccus</taxon>
    </lineage>
</organism>
<dbReference type="Proteomes" id="UP001589575">
    <property type="component" value="Unassembled WGS sequence"/>
</dbReference>
<keyword evidence="2" id="KW-1185">Reference proteome</keyword>